<accession>A0A318ZAM8</accession>
<dbReference type="SUPFAM" id="SSF51197">
    <property type="entry name" value="Clavaminate synthase-like"/>
    <property type="match status" value="1"/>
</dbReference>
<dbReference type="InterPro" id="IPR027443">
    <property type="entry name" value="IPNS-like_sf"/>
</dbReference>
<keyword evidence="2" id="KW-0408">Iron</keyword>
<dbReference type="Proteomes" id="UP000248349">
    <property type="component" value="Unassembled WGS sequence"/>
</dbReference>
<evidence type="ECO:0000256" key="2">
    <source>
        <dbReference type="RuleBase" id="RU003682"/>
    </source>
</evidence>
<dbReference type="InterPro" id="IPR026992">
    <property type="entry name" value="DIOX_N"/>
</dbReference>
<dbReference type="Pfam" id="PF14226">
    <property type="entry name" value="DIOX_N"/>
    <property type="match status" value="1"/>
</dbReference>
<organism evidence="4 5">
    <name type="scientific">Aspergillus saccharolyticus JOP 1030-1</name>
    <dbReference type="NCBI Taxonomy" id="1450539"/>
    <lineage>
        <taxon>Eukaryota</taxon>
        <taxon>Fungi</taxon>
        <taxon>Dikarya</taxon>
        <taxon>Ascomycota</taxon>
        <taxon>Pezizomycotina</taxon>
        <taxon>Eurotiomycetes</taxon>
        <taxon>Eurotiomycetidae</taxon>
        <taxon>Eurotiales</taxon>
        <taxon>Aspergillaceae</taxon>
        <taxon>Aspergillus</taxon>
        <taxon>Aspergillus subgen. Circumdati</taxon>
    </lineage>
</organism>
<dbReference type="Gene3D" id="2.60.120.330">
    <property type="entry name" value="B-lactam Antibiotic, Isopenicillin N Synthase, Chain"/>
    <property type="match status" value="1"/>
</dbReference>
<dbReference type="AlphaFoldDB" id="A0A318ZAM8"/>
<dbReference type="PROSITE" id="PS51471">
    <property type="entry name" value="FE2OG_OXY"/>
    <property type="match status" value="1"/>
</dbReference>
<sequence>MIFETIDLGVMQNGTLEDQKKVGEAIKNALERQGFLKLINHGIAPEMIEELFTWSKRFFALPEEVKAKAPHPPTPTPNRGYSAVGMENTSVHGNLGKQGGKVLPPLIDMKECFDQGSATDELYPNLWLPESELPGFRAFMESYFEAGFACQQRILRAVALGLGLPPTAFDQLHDRRHNELRLTHYPPIEARQLQDGTKTRISEHTDFGTITLLFQDAVGGLEVEDHASAGTFHPIESEHRDEMIVNIGDCFQRWSNGALRSTRHRVHVSQRDLHNQSEFLPGRYSVAYFTKPNRDASVGSMPALLKPGERAVYPDLTAGEFVLQRSATTYGSYQGAGEKQTKL</sequence>
<dbReference type="STRING" id="1450539.A0A318ZAM8"/>
<dbReference type="Pfam" id="PF03171">
    <property type="entry name" value="2OG-FeII_Oxy"/>
    <property type="match status" value="1"/>
</dbReference>
<name>A0A318ZAM8_9EURO</name>
<proteinExistence type="inferred from homology"/>
<evidence type="ECO:0000313" key="4">
    <source>
        <dbReference type="EMBL" id="PYH43507.1"/>
    </source>
</evidence>
<dbReference type="GeneID" id="37079881"/>
<dbReference type="RefSeq" id="XP_025429489.1">
    <property type="nucleotide sequence ID" value="XM_025578652.1"/>
</dbReference>
<dbReference type="PRINTS" id="PR00682">
    <property type="entry name" value="IPNSYNTHASE"/>
</dbReference>
<dbReference type="PANTHER" id="PTHR47990">
    <property type="entry name" value="2-OXOGLUTARATE (2OG) AND FE(II)-DEPENDENT OXYGENASE SUPERFAMILY PROTEIN-RELATED"/>
    <property type="match status" value="1"/>
</dbReference>
<keyword evidence="5" id="KW-1185">Reference proteome</keyword>
<dbReference type="GO" id="GO:0046872">
    <property type="term" value="F:metal ion binding"/>
    <property type="evidence" value="ECO:0007669"/>
    <property type="project" value="UniProtKB-KW"/>
</dbReference>
<reference evidence="4 5" key="1">
    <citation type="submission" date="2016-12" db="EMBL/GenBank/DDBJ databases">
        <title>The genomes of Aspergillus section Nigri reveals drivers in fungal speciation.</title>
        <authorList>
            <consortium name="DOE Joint Genome Institute"/>
            <person name="Vesth T.C."/>
            <person name="Nybo J."/>
            <person name="Theobald S."/>
            <person name="Brandl J."/>
            <person name="Frisvad J.C."/>
            <person name="Nielsen K.F."/>
            <person name="Lyhne E.K."/>
            <person name="Kogle M.E."/>
            <person name="Kuo A."/>
            <person name="Riley R."/>
            <person name="Clum A."/>
            <person name="Nolan M."/>
            <person name="Lipzen A."/>
            <person name="Salamov A."/>
            <person name="Henrissat B."/>
            <person name="Wiebenga A."/>
            <person name="De Vries R.P."/>
            <person name="Grigoriev I.V."/>
            <person name="Mortensen U.H."/>
            <person name="Andersen M.R."/>
            <person name="Baker S.E."/>
        </authorList>
    </citation>
    <scope>NUCLEOTIDE SEQUENCE [LARGE SCALE GENOMIC DNA]</scope>
    <source>
        <strain evidence="4 5">JOP 1030-1</strain>
    </source>
</reference>
<dbReference type="GO" id="GO:0016491">
    <property type="term" value="F:oxidoreductase activity"/>
    <property type="evidence" value="ECO:0007669"/>
    <property type="project" value="UniProtKB-KW"/>
</dbReference>
<dbReference type="InterPro" id="IPR044861">
    <property type="entry name" value="IPNS-like_FE2OG_OXY"/>
</dbReference>
<dbReference type="OrthoDB" id="288590at2759"/>
<evidence type="ECO:0000259" key="3">
    <source>
        <dbReference type="PROSITE" id="PS51471"/>
    </source>
</evidence>
<dbReference type="EMBL" id="KZ821243">
    <property type="protein sequence ID" value="PYH43507.1"/>
    <property type="molecule type" value="Genomic_DNA"/>
</dbReference>
<feature type="domain" description="Fe2OG dioxygenase" evidence="3">
    <location>
        <begin position="176"/>
        <end position="292"/>
    </location>
</feature>
<dbReference type="InterPro" id="IPR005123">
    <property type="entry name" value="Oxoglu/Fe-dep_dioxygenase_dom"/>
</dbReference>
<dbReference type="InterPro" id="IPR050231">
    <property type="entry name" value="Iron_ascorbate_oxido_reductase"/>
</dbReference>
<dbReference type="GO" id="GO:0044283">
    <property type="term" value="P:small molecule biosynthetic process"/>
    <property type="evidence" value="ECO:0007669"/>
    <property type="project" value="UniProtKB-ARBA"/>
</dbReference>
<keyword evidence="2" id="KW-0560">Oxidoreductase</keyword>
<evidence type="ECO:0000256" key="1">
    <source>
        <dbReference type="ARBA" id="ARBA00008056"/>
    </source>
</evidence>
<keyword evidence="2" id="KW-0479">Metal-binding</keyword>
<protein>
    <submittedName>
        <fullName evidence="4">Isopenicillin N synthase</fullName>
    </submittedName>
</protein>
<evidence type="ECO:0000313" key="5">
    <source>
        <dbReference type="Proteomes" id="UP000248349"/>
    </source>
</evidence>
<comment type="similarity">
    <text evidence="1 2">Belongs to the iron/ascorbate-dependent oxidoreductase family.</text>
</comment>
<gene>
    <name evidence="4" type="ORF">BP01DRAFT_402604</name>
</gene>